<accession>A0A926E5K5</accession>
<keyword evidence="5" id="KW-1185">Reference proteome</keyword>
<dbReference type="InterPro" id="IPR050721">
    <property type="entry name" value="Trk_Ktr_HKT_K-transport"/>
</dbReference>
<evidence type="ECO:0000259" key="3">
    <source>
        <dbReference type="PROSITE" id="PS51201"/>
    </source>
</evidence>
<dbReference type="Pfam" id="PF02254">
    <property type="entry name" value="TrkA_N"/>
    <property type="match status" value="1"/>
</dbReference>
<dbReference type="GO" id="GO:0005886">
    <property type="term" value="C:plasma membrane"/>
    <property type="evidence" value="ECO:0007669"/>
    <property type="project" value="InterPro"/>
</dbReference>
<evidence type="ECO:0000256" key="1">
    <source>
        <dbReference type="ARBA" id="ARBA00022538"/>
    </source>
</evidence>
<dbReference type="AlphaFoldDB" id="A0A926E5K5"/>
<dbReference type="Proteomes" id="UP000610760">
    <property type="component" value="Unassembled WGS sequence"/>
</dbReference>
<reference evidence="4" key="1">
    <citation type="submission" date="2020-08" db="EMBL/GenBank/DDBJ databases">
        <title>Genome public.</title>
        <authorList>
            <person name="Liu C."/>
            <person name="Sun Q."/>
        </authorList>
    </citation>
    <scope>NUCLEOTIDE SEQUENCE</scope>
    <source>
        <strain evidence="4">NSJ-33</strain>
    </source>
</reference>
<dbReference type="PANTHER" id="PTHR43833:SF8">
    <property type="entry name" value="TRK SYSTEM POTASSIUM UPTAKE PROTEIN TRKA"/>
    <property type="match status" value="1"/>
</dbReference>
<gene>
    <name evidence="4" type="ORF">H8710_10915</name>
</gene>
<name>A0A926E5K5_9FIRM</name>
<organism evidence="4 5">
    <name type="scientific">Fumia xinanensis</name>
    <dbReference type="NCBI Taxonomy" id="2763659"/>
    <lineage>
        <taxon>Bacteria</taxon>
        <taxon>Bacillati</taxon>
        <taxon>Bacillota</taxon>
        <taxon>Clostridia</taxon>
        <taxon>Eubacteriales</taxon>
        <taxon>Oscillospiraceae</taxon>
        <taxon>Fumia</taxon>
    </lineage>
</organism>
<dbReference type="PROSITE" id="PS51201">
    <property type="entry name" value="RCK_N"/>
    <property type="match status" value="1"/>
</dbReference>
<comment type="caution">
    <text evidence="4">The sequence shown here is derived from an EMBL/GenBank/DDBJ whole genome shotgun (WGS) entry which is preliminary data.</text>
</comment>
<dbReference type="EMBL" id="JACRSV010000003">
    <property type="protein sequence ID" value="MBC8560574.1"/>
    <property type="molecule type" value="Genomic_DNA"/>
</dbReference>
<dbReference type="InterPro" id="IPR003148">
    <property type="entry name" value="RCK_N"/>
</dbReference>
<dbReference type="Gene3D" id="3.40.50.720">
    <property type="entry name" value="NAD(P)-binding Rossmann-like Domain"/>
    <property type="match status" value="1"/>
</dbReference>
<evidence type="ECO:0000313" key="4">
    <source>
        <dbReference type="EMBL" id="MBC8560574.1"/>
    </source>
</evidence>
<evidence type="ECO:0000313" key="5">
    <source>
        <dbReference type="Proteomes" id="UP000610760"/>
    </source>
</evidence>
<dbReference type="SUPFAM" id="SSF51735">
    <property type="entry name" value="NAD(P)-binding Rossmann-fold domains"/>
    <property type="match status" value="1"/>
</dbReference>
<protein>
    <submittedName>
        <fullName evidence="4">TrkA family potassium uptake protein</fullName>
    </submittedName>
</protein>
<feature type="domain" description="RCK N-terminal" evidence="3">
    <location>
        <begin position="1"/>
        <end position="118"/>
    </location>
</feature>
<keyword evidence="1" id="KW-0406">Ion transport</keyword>
<dbReference type="InterPro" id="IPR006036">
    <property type="entry name" value="K_uptake_TrkA"/>
</dbReference>
<sequence>MNILIVGCGKVGSTLAGVLSREGHDVSIIDRYESSFDLLPEDYSGYITVGVPIDQDVLRKAGIENCDAVAAVSRDDNVNIMVCQLAREFFHVGTVIARIYDPKRENVFRHFGLNTICPTNITVDSVKSALLKQELQSVEFECNPVDFHTFPVPKRLIGVHTDEIQGSEQEAVFAVLHNDGTMVLTSKTDVILQATDQLVVAKIIS</sequence>
<dbReference type="PANTHER" id="PTHR43833">
    <property type="entry name" value="POTASSIUM CHANNEL PROTEIN 2-RELATED-RELATED"/>
    <property type="match status" value="1"/>
</dbReference>
<keyword evidence="1" id="KW-0633">Potassium transport</keyword>
<evidence type="ECO:0000256" key="2">
    <source>
        <dbReference type="ARBA" id="ARBA00022958"/>
    </source>
</evidence>
<dbReference type="PRINTS" id="PR00335">
    <property type="entry name" value="KUPTAKETRKA"/>
</dbReference>
<dbReference type="InterPro" id="IPR036291">
    <property type="entry name" value="NAD(P)-bd_dom_sf"/>
</dbReference>
<keyword evidence="2" id="KW-0630">Potassium</keyword>
<dbReference type="RefSeq" id="WP_249295634.1">
    <property type="nucleotide sequence ID" value="NZ_JACRSV010000003.1"/>
</dbReference>
<dbReference type="GO" id="GO:0015079">
    <property type="term" value="F:potassium ion transmembrane transporter activity"/>
    <property type="evidence" value="ECO:0007669"/>
    <property type="project" value="InterPro"/>
</dbReference>
<keyword evidence="1" id="KW-0813">Transport</keyword>
<proteinExistence type="predicted"/>